<evidence type="ECO:0000259" key="8">
    <source>
        <dbReference type="PROSITE" id="PS51671"/>
    </source>
</evidence>
<accession>A0A2S3IJF5</accession>
<dbReference type="PROSITE" id="PS51671">
    <property type="entry name" value="ACT"/>
    <property type="match status" value="1"/>
</dbReference>
<feature type="domain" description="BHLH" evidence="7">
    <location>
        <begin position="209"/>
        <end position="258"/>
    </location>
</feature>
<keyword evidence="5" id="KW-0539">Nucleus</keyword>
<evidence type="ECO:0000313" key="9">
    <source>
        <dbReference type="EMBL" id="PAN45746.1"/>
    </source>
</evidence>
<gene>
    <name evidence="9" type="ORF">PAHAL_9G139300</name>
</gene>
<name>A0A2S3IJF5_9POAL</name>
<evidence type="ECO:0000259" key="7">
    <source>
        <dbReference type="PROSITE" id="PS50888"/>
    </source>
</evidence>
<organism evidence="9">
    <name type="scientific">Panicum hallii</name>
    <dbReference type="NCBI Taxonomy" id="206008"/>
    <lineage>
        <taxon>Eukaryota</taxon>
        <taxon>Viridiplantae</taxon>
        <taxon>Streptophyta</taxon>
        <taxon>Embryophyta</taxon>
        <taxon>Tracheophyta</taxon>
        <taxon>Spermatophyta</taxon>
        <taxon>Magnoliopsida</taxon>
        <taxon>Liliopsida</taxon>
        <taxon>Poales</taxon>
        <taxon>Poaceae</taxon>
        <taxon>PACMAD clade</taxon>
        <taxon>Panicoideae</taxon>
        <taxon>Panicodae</taxon>
        <taxon>Paniceae</taxon>
        <taxon>Panicinae</taxon>
        <taxon>Panicum</taxon>
        <taxon>Panicum sect. Panicum</taxon>
    </lineage>
</organism>
<evidence type="ECO:0000256" key="6">
    <source>
        <dbReference type="SAM" id="MobiDB-lite"/>
    </source>
</evidence>
<dbReference type="Pfam" id="PF22754">
    <property type="entry name" value="bHLH-TF_ACT-like_plant"/>
    <property type="match status" value="1"/>
</dbReference>
<dbReference type="Gene3D" id="4.10.280.10">
    <property type="entry name" value="Helix-loop-helix DNA-binding domain"/>
    <property type="match status" value="1"/>
</dbReference>
<feature type="region of interest" description="Disordered" evidence="6">
    <location>
        <begin position="103"/>
        <end position="152"/>
    </location>
</feature>
<evidence type="ECO:0000256" key="2">
    <source>
        <dbReference type="ARBA" id="ARBA00005510"/>
    </source>
</evidence>
<dbReference type="Proteomes" id="UP000243499">
    <property type="component" value="Chromosome 9"/>
</dbReference>
<dbReference type="Gramene" id="PAN45746">
    <property type="protein sequence ID" value="PAN45746"/>
    <property type="gene ID" value="PAHAL_9G139300"/>
</dbReference>
<dbReference type="InterPro" id="IPR002912">
    <property type="entry name" value="ACT_dom"/>
</dbReference>
<dbReference type="InterPro" id="IPR054502">
    <property type="entry name" value="bHLH-TF_ACT-like_plant"/>
</dbReference>
<evidence type="ECO:0008006" key="10">
    <source>
        <dbReference type="Google" id="ProtNLM"/>
    </source>
</evidence>
<dbReference type="PANTHER" id="PTHR45959">
    <property type="entry name" value="BHLH TRANSCRIPTION FACTOR"/>
    <property type="match status" value="1"/>
</dbReference>
<dbReference type="GO" id="GO:0046983">
    <property type="term" value="F:protein dimerization activity"/>
    <property type="evidence" value="ECO:0007669"/>
    <property type="project" value="InterPro"/>
</dbReference>
<comment type="similarity">
    <text evidence="2">Belongs to the bHLH protein family.</text>
</comment>
<feature type="region of interest" description="Disordered" evidence="6">
    <location>
        <begin position="177"/>
        <end position="208"/>
    </location>
</feature>
<dbReference type="SUPFAM" id="SSF47459">
    <property type="entry name" value="HLH, helix-loop-helix DNA-binding domain"/>
    <property type="match status" value="1"/>
</dbReference>
<protein>
    <recommendedName>
        <fullName evidence="10">BHLH domain-containing protein</fullName>
    </recommendedName>
</protein>
<dbReference type="SMART" id="SM00353">
    <property type="entry name" value="HLH"/>
    <property type="match status" value="1"/>
</dbReference>
<comment type="subcellular location">
    <subcellularLocation>
        <location evidence="1">Nucleus</location>
    </subcellularLocation>
</comment>
<dbReference type="InterPro" id="IPR011598">
    <property type="entry name" value="bHLH_dom"/>
</dbReference>
<dbReference type="GO" id="GO:0005634">
    <property type="term" value="C:nucleus"/>
    <property type="evidence" value="ECO:0007669"/>
    <property type="project" value="UniProtKB-SubCell"/>
</dbReference>
<feature type="domain" description="ACT" evidence="8">
    <location>
        <begin position="327"/>
        <end position="403"/>
    </location>
</feature>
<evidence type="ECO:0000256" key="1">
    <source>
        <dbReference type="ARBA" id="ARBA00004123"/>
    </source>
</evidence>
<keyword evidence="4" id="KW-0804">Transcription</keyword>
<evidence type="ECO:0000256" key="5">
    <source>
        <dbReference type="ARBA" id="ARBA00023242"/>
    </source>
</evidence>
<dbReference type="PANTHER" id="PTHR45959:SF53">
    <property type="entry name" value="BHLH DOMAIN-CONTAINING PROTEIN"/>
    <property type="match status" value="1"/>
</dbReference>
<dbReference type="Pfam" id="PF00010">
    <property type="entry name" value="HLH"/>
    <property type="match status" value="1"/>
</dbReference>
<evidence type="ECO:0000256" key="4">
    <source>
        <dbReference type="ARBA" id="ARBA00023163"/>
    </source>
</evidence>
<evidence type="ECO:0000256" key="3">
    <source>
        <dbReference type="ARBA" id="ARBA00023015"/>
    </source>
</evidence>
<dbReference type="InterPro" id="IPR036638">
    <property type="entry name" value="HLH_DNA-bd_sf"/>
</dbReference>
<keyword evidence="3" id="KW-0805">Transcription regulation</keyword>
<reference evidence="9" key="1">
    <citation type="submission" date="2018-04" db="EMBL/GenBank/DDBJ databases">
        <title>WGS assembly of Panicum hallii.</title>
        <authorList>
            <person name="Lovell J."/>
            <person name="Jenkins J."/>
            <person name="Lowry D."/>
            <person name="Mamidi S."/>
            <person name="Sreedasyam A."/>
            <person name="Weng X."/>
            <person name="Barry K."/>
            <person name="Bonette J."/>
            <person name="Campitelli B."/>
            <person name="Daum C."/>
            <person name="Gordon S."/>
            <person name="Gould B."/>
            <person name="Lipzen A."/>
            <person name="Macqueen A."/>
            <person name="Palacio-Mejia J."/>
            <person name="Plott C."/>
            <person name="Shakirov E."/>
            <person name="Shu S."/>
            <person name="Yoshinaga Y."/>
            <person name="Zane M."/>
            <person name="Rokhsar D."/>
            <person name="Grimwood J."/>
            <person name="Schmutz J."/>
            <person name="Juenger T."/>
        </authorList>
    </citation>
    <scope>NUCLEOTIDE SEQUENCE [LARGE SCALE GENOMIC DNA]</scope>
    <source>
        <strain evidence="9">FIL2</strain>
    </source>
</reference>
<dbReference type="InterPro" id="IPR052610">
    <property type="entry name" value="bHLH_transcription_regulator"/>
</dbReference>
<sequence length="410" mass="44015">MIHLSVTVCKLSFSPELHIIYSNYGRERAPLMDLRYTAKLRTGIRMEEDSSLFMQWAMDTLRHERPVAGAISNDCSEATFPSLQALREASHAAEMVQELISAAPANSWSSGDDTTDGSSGGNNSAGAAMDHDAWPPTPNSARRAPSRSGSGTNLPVSWNFGAAASALPGSDGMLAAAEAAPTRRPPDIVCRSPPTRRAGAKGAGSMSTPYAQDHIIAERKRREKINQRFIELSTVIPSLKKMDKATILSDATKYVKELQEKLRGLEADGSSNGRSIVKTVVLVKRPCLHAAAKPDEDGSPLSASSAAPAVRKQLPEIEARFSDKSVMVRINCEDGKGVAVKLLTEVEELRLSITHANVMPFPAGTLIITITAKVEEGFTVTAEEIVGRLNSALLHQHNSSCNSTDDETGN</sequence>
<proteinExistence type="inferred from homology"/>
<feature type="compositionally biased region" description="Low complexity" evidence="6">
    <location>
        <begin position="139"/>
        <end position="152"/>
    </location>
</feature>
<dbReference type="EMBL" id="CM008054">
    <property type="protein sequence ID" value="PAN45746.1"/>
    <property type="molecule type" value="Genomic_DNA"/>
</dbReference>
<dbReference type="AlphaFoldDB" id="A0A2S3IJF5"/>
<dbReference type="PROSITE" id="PS50888">
    <property type="entry name" value="BHLH"/>
    <property type="match status" value="1"/>
</dbReference>